<dbReference type="InterPro" id="IPR016193">
    <property type="entry name" value="Cytidine_deaminase-like"/>
</dbReference>
<dbReference type="eggNOG" id="COG1526">
    <property type="taxonomic scope" value="Bacteria"/>
</dbReference>
<dbReference type="KEGG" id="gbm:Gbem_2264"/>
<comment type="similarity">
    <text evidence="4">Belongs to the FdhD family.</text>
</comment>
<feature type="binding site" evidence="5">
    <location>
        <position position="275"/>
    </location>
    <ligand>
        <name>GTP</name>
        <dbReference type="ChEBI" id="CHEBI:37565"/>
    </ligand>
</feature>
<dbReference type="GO" id="GO:0005737">
    <property type="term" value="C:cytoplasm"/>
    <property type="evidence" value="ECO:0007669"/>
    <property type="project" value="UniProtKB-SubCell"/>
</dbReference>
<comment type="function">
    <text evidence="4">Required for formate dehydrogenase (FDH) activity. Acts as a sulfur carrier protein that transfers sulfur from IscS to the molybdenum cofactor prior to its insertion into FDH.</text>
</comment>
<dbReference type="Gene3D" id="3.40.140.10">
    <property type="entry name" value="Cytidine Deaminase, domain 2"/>
    <property type="match status" value="1"/>
</dbReference>
<reference evidence="8 9" key="2">
    <citation type="journal article" date="2010" name="BMC Genomics">
        <title>The genome of Geobacter bemidjiensis, exemplar for the subsurface clade of Geobacter species that predominate in Fe(III)-reducing subsurface environments.</title>
        <authorList>
            <person name="Aklujkar M."/>
            <person name="Young N.D."/>
            <person name="Holmes D."/>
            <person name="Chavan M."/>
            <person name="Risso C."/>
            <person name="Kiss H.E."/>
            <person name="Han C.S."/>
            <person name="Land M.L."/>
            <person name="Lovley D.R."/>
        </authorList>
    </citation>
    <scope>NUCLEOTIDE SEQUENCE [LARGE SCALE GENOMIC DNA]</scope>
    <source>
        <strain evidence="9">ATCC BAA-1014 / DSM 16622 / JCM 12645 / Bem</strain>
    </source>
</reference>
<keyword evidence="1 5" id="KW-0963">Cytoplasm</keyword>
<dbReference type="InterPro" id="IPR013482">
    <property type="entry name" value="Molybde_CF_guanTrfase"/>
</dbReference>
<dbReference type="GO" id="GO:0061603">
    <property type="term" value="F:molybdenum cofactor guanylyltransferase activity"/>
    <property type="evidence" value="ECO:0007669"/>
    <property type="project" value="UniProtKB-EC"/>
</dbReference>
<proteinExistence type="inferred from homology"/>
<dbReference type="Pfam" id="PF12804">
    <property type="entry name" value="NTP_transf_3"/>
    <property type="match status" value="1"/>
</dbReference>
<dbReference type="InterPro" id="IPR003786">
    <property type="entry name" value="FdhD"/>
</dbReference>
<evidence type="ECO:0000256" key="4">
    <source>
        <dbReference type="HAMAP-Rule" id="MF_00187"/>
    </source>
</evidence>
<name>B5EED1_CITBB</name>
<dbReference type="Gene3D" id="3.10.20.10">
    <property type="match status" value="1"/>
</dbReference>
<feature type="region of interest" description="Disordered" evidence="6">
    <location>
        <begin position="446"/>
        <end position="468"/>
    </location>
</feature>
<dbReference type="HAMAP" id="MF_00316">
    <property type="entry name" value="MobA"/>
    <property type="match status" value="1"/>
</dbReference>
<dbReference type="PANTHER" id="PTHR30592">
    <property type="entry name" value="FORMATE DEHYDROGENASE"/>
    <property type="match status" value="1"/>
</dbReference>
<protein>
    <recommendedName>
        <fullName evidence="4 5">Multifunctional fusion protein</fullName>
    </recommendedName>
    <domain>
        <recommendedName>
            <fullName evidence="5">Probable molybdenum cofactor guanylyltransferase</fullName>
            <shortName evidence="5">MoCo guanylyltransferase</shortName>
            <ecNumber evidence="5">2.7.7.77</ecNumber>
        </recommendedName>
        <alternativeName>
            <fullName evidence="5">GTP:molybdopterin guanylyltransferase</fullName>
        </alternativeName>
        <alternativeName>
            <fullName evidence="5">Molybdopterin-guanine dinucleotide synthase</fullName>
            <shortName evidence="5">MGD synthase</shortName>
        </alternativeName>
        <alternativeName>
            <fullName evidence="5">Molybdopterin guanylyltransferase</fullName>
        </alternativeName>
        <alternativeName>
            <fullName evidence="5">Mo-MPT guanylyltransferase</fullName>
        </alternativeName>
    </domain>
    <domain>
        <recommendedName>
            <fullName evidence="4">Sulfur carrier protein FdhD</fullName>
        </recommendedName>
    </domain>
</protein>
<dbReference type="Proteomes" id="UP000008825">
    <property type="component" value="Chromosome"/>
</dbReference>
<comment type="similarity">
    <text evidence="5">Belongs to the MobA family.</text>
</comment>
<dbReference type="GO" id="GO:0046872">
    <property type="term" value="F:metal ion binding"/>
    <property type="evidence" value="ECO:0007669"/>
    <property type="project" value="UniProtKB-KW"/>
</dbReference>
<dbReference type="GO" id="GO:0006777">
    <property type="term" value="P:Mo-molybdopterin cofactor biosynthetic process"/>
    <property type="evidence" value="ECO:0007669"/>
    <property type="project" value="UniProtKB-UniRule"/>
</dbReference>
<dbReference type="AlphaFoldDB" id="B5EED1"/>
<evidence type="ECO:0000256" key="2">
    <source>
        <dbReference type="ARBA" id="ARBA00023134"/>
    </source>
</evidence>
<comment type="cofactor">
    <cofactor evidence="5">
        <name>Mg(2+)</name>
        <dbReference type="ChEBI" id="CHEBI:18420"/>
    </cofactor>
</comment>
<evidence type="ECO:0000256" key="3">
    <source>
        <dbReference type="ARBA" id="ARBA00023150"/>
    </source>
</evidence>
<dbReference type="Gene3D" id="3.90.550.10">
    <property type="entry name" value="Spore Coat Polysaccharide Biosynthesis Protein SpsA, Chain A"/>
    <property type="match status" value="1"/>
</dbReference>
<dbReference type="EMBL" id="CP001124">
    <property type="protein sequence ID" value="ACH39276.1"/>
    <property type="molecule type" value="Genomic_DNA"/>
</dbReference>
<keyword evidence="5" id="KW-0547">Nucleotide-binding</keyword>
<dbReference type="HAMAP" id="MF_00187">
    <property type="entry name" value="FdhD"/>
    <property type="match status" value="1"/>
</dbReference>
<dbReference type="HOGENOM" id="CLU_569569_0_0_7"/>
<keyword evidence="5 8" id="KW-0808">Transferase</keyword>
<dbReference type="EC" id="2.7.7.77" evidence="5"/>
<dbReference type="STRING" id="404380.Gbem_2264"/>
<dbReference type="SUPFAM" id="SSF53448">
    <property type="entry name" value="Nucleotide-diphospho-sugar transferases"/>
    <property type="match status" value="1"/>
</dbReference>
<organism evidence="8 9">
    <name type="scientific">Citrifermentans bemidjiense (strain ATCC BAA-1014 / DSM 16622 / JCM 12645 / Bem)</name>
    <name type="common">Geobacter bemidjiensis</name>
    <dbReference type="NCBI Taxonomy" id="404380"/>
    <lineage>
        <taxon>Bacteria</taxon>
        <taxon>Pseudomonadati</taxon>
        <taxon>Thermodesulfobacteriota</taxon>
        <taxon>Desulfuromonadia</taxon>
        <taxon>Geobacterales</taxon>
        <taxon>Geobacteraceae</taxon>
        <taxon>Citrifermentans</taxon>
    </lineage>
</organism>
<dbReference type="Pfam" id="PF02634">
    <property type="entry name" value="FdhD-NarQ"/>
    <property type="match status" value="1"/>
</dbReference>
<feature type="binding site" evidence="5">
    <location>
        <position position="349"/>
    </location>
    <ligand>
        <name>Mg(2+)</name>
        <dbReference type="ChEBI" id="CHEBI:18420"/>
    </ligand>
</feature>
<dbReference type="PANTHER" id="PTHR30592:SF1">
    <property type="entry name" value="SULFUR CARRIER PROTEIN FDHD"/>
    <property type="match status" value="1"/>
</dbReference>
<comment type="function">
    <text evidence="5">Transfers a GMP moiety from GTP to Mo-molybdopterin (Mo-MPT) cofactor (Moco or molybdenum cofactor) to form Mo-molybdopterin guanine dinucleotide (Mo-MGD) cofactor.</text>
</comment>
<reference evidence="8 9" key="1">
    <citation type="submission" date="2008-07" db="EMBL/GenBank/DDBJ databases">
        <title>Complete sequence of Geobacter bemidjiensis BEM.</title>
        <authorList>
            <consortium name="US DOE Joint Genome Institute"/>
            <person name="Lucas S."/>
            <person name="Copeland A."/>
            <person name="Lapidus A."/>
            <person name="Glavina del Rio T."/>
            <person name="Dalin E."/>
            <person name="Tice H."/>
            <person name="Bruce D."/>
            <person name="Goodwin L."/>
            <person name="Pitluck S."/>
            <person name="Kiss H."/>
            <person name="Brettin T."/>
            <person name="Detter J.C."/>
            <person name="Han C."/>
            <person name="Kuske C.R."/>
            <person name="Schmutz J."/>
            <person name="Larimer F."/>
            <person name="Land M."/>
            <person name="Hauser L."/>
            <person name="Kyrpides N."/>
            <person name="Lykidis A."/>
            <person name="Lovley D."/>
            <person name="Richardson P."/>
        </authorList>
    </citation>
    <scope>NUCLEOTIDE SEQUENCE [LARGE SCALE GENOMIC DNA]</scope>
    <source>
        <strain evidence="9">ATCC BAA-1014 / DSM 16622 / JCM 12645 / Bem</strain>
    </source>
</reference>
<keyword evidence="2 5" id="KW-0342">GTP-binding</keyword>
<dbReference type="GO" id="GO:0005525">
    <property type="term" value="F:GTP binding"/>
    <property type="evidence" value="ECO:0007669"/>
    <property type="project" value="UniProtKB-UniRule"/>
</dbReference>
<dbReference type="OrthoDB" id="3197277at2"/>
<evidence type="ECO:0000256" key="5">
    <source>
        <dbReference type="HAMAP-Rule" id="MF_00316"/>
    </source>
</evidence>
<evidence type="ECO:0000256" key="6">
    <source>
        <dbReference type="SAM" id="MobiDB-lite"/>
    </source>
</evidence>
<dbReference type="CDD" id="cd02503">
    <property type="entry name" value="MobA"/>
    <property type="match status" value="1"/>
</dbReference>
<gene>
    <name evidence="5" type="primary">mobA</name>
    <name evidence="4" type="synonym">fdhD</name>
    <name evidence="8" type="ordered locus">Gbem_2264</name>
</gene>
<dbReference type="eggNOG" id="COG0746">
    <property type="taxonomic scope" value="Bacteria"/>
</dbReference>
<feature type="domain" description="MobA-like NTP transferase" evidence="7">
    <location>
        <begin position="260"/>
        <end position="406"/>
    </location>
</feature>
<dbReference type="SUPFAM" id="SSF53927">
    <property type="entry name" value="Cytidine deaminase-like"/>
    <property type="match status" value="1"/>
</dbReference>
<dbReference type="RefSeq" id="WP_012530699.1">
    <property type="nucleotide sequence ID" value="NC_011146.1"/>
</dbReference>
<sequence length="468" mass="50524">MASKIYSFNKGVLEQEEGGVVNEYPLQLVVNGRELATLIASPHDLRFLVAGFLRLQGFVSQVEDFQALAICQDFGAASVTIRGELPERLKPVLTSGCGTGISFNMPKPVEKKGPSRVHSTASIFTLMNQLAQKAEGYKSHGGMHSAGVGDTELILHAEDIGRHNTIDRIAGEALLKGISLEGKILVTSGRVSTELVAKASLLGIDVIASRTSPTDMAIKMAEEAGITLVGYVRAMSFKLYTHVEGIDFRAGDGKIQGVTGVILAGGASSRMGSNKALLPHKGGRFIESIYRELCEIFPEVILVTNAPEQYQFLPCRKVPDLYEGMGALAGIHAGLSQSSNPAVFTVACDMPHLNPALIRHIASHRYGCDLVLPMSPQGYEPLHALYNKGCLPAMESSLKNGKRRIVSILPRVNVREISPSEVAGFDPRFDSFSNINTPQEYYDLRNADKEKAASGEPYSDAAQQKLQA</sequence>
<feature type="active site" description="Cysteine persulfide intermediate" evidence="4">
    <location>
        <position position="97"/>
    </location>
</feature>
<evidence type="ECO:0000256" key="1">
    <source>
        <dbReference type="ARBA" id="ARBA00022490"/>
    </source>
</evidence>
<dbReference type="InterPro" id="IPR025877">
    <property type="entry name" value="MobA-like_NTP_Trfase"/>
</dbReference>
<evidence type="ECO:0000313" key="8">
    <source>
        <dbReference type="EMBL" id="ACH39276.1"/>
    </source>
</evidence>
<dbReference type="NCBIfam" id="TIGR00129">
    <property type="entry name" value="fdhD_narQ"/>
    <property type="match status" value="1"/>
</dbReference>
<accession>B5EED1</accession>
<comment type="caution">
    <text evidence="5">Lacks conserved residue(s) required for the propagation of feature annotation.</text>
</comment>
<evidence type="ECO:0000313" key="9">
    <source>
        <dbReference type="Proteomes" id="UP000008825"/>
    </source>
</evidence>
<keyword evidence="3 5" id="KW-0501">Molybdenum cofactor biosynthesis</keyword>
<comment type="subcellular location">
    <subcellularLocation>
        <location evidence="5">Cytoplasm</location>
    </subcellularLocation>
</comment>
<dbReference type="InterPro" id="IPR029044">
    <property type="entry name" value="Nucleotide-diphossugar_trans"/>
</dbReference>
<keyword evidence="5" id="KW-0479">Metal-binding</keyword>
<keyword evidence="5" id="KW-0460">Magnesium</keyword>
<evidence type="ECO:0000259" key="7">
    <source>
        <dbReference type="Pfam" id="PF12804"/>
    </source>
</evidence>
<dbReference type="GO" id="GO:0097163">
    <property type="term" value="F:sulfur carrier activity"/>
    <property type="evidence" value="ECO:0007669"/>
    <property type="project" value="UniProtKB-UniRule"/>
</dbReference>
<comment type="catalytic activity">
    <reaction evidence="5">
        <text>Mo-molybdopterin + GTP + H(+) = Mo-molybdopterin guanine dinucleotide + diphosphate</text>
        <dbReference type="Rhea" id="RHEA:34243"/>
        <dbReference type="ChEBI" id="CHEBI:15378"/>
        <dbReference type="ChEBI" id="CHEBI:33019"/>
        <dbReference type="ChEBI" id="CHEBI:37565"/>
        <dbReference type="ChEBI" id="CHEBI:71302"/>
        <dbReference type="ChEBI" id="CHEBI:71310"/>
        <dbReference type="EC" id="2.7.7.77"/>
    </reaction>
</comment>
<dbReference type="GO" id="GO:0016783">
    <property type="term" value="F:sulfurtransferase activity"/>
    <property type="evidence" value="ECO:0007669"/>
    <property type="project" value="InterPro"/>
</dbReference>
<feature type="binding site" evidence="5">
    <location>
        <position position="320"/>
    </location>
    <ligand>
        <name>GTP</name>
        <dbReference type="ChEBI" id="CHEBI:37565"/>
    </ligand>
</feature>
<feature type="binding site" evidence="5">
    <location>
        <position position="349"/>
    </location>
    <ligand>
        <name>GTP</name>
        <dbReference type="ChEBI" id="CHEBI:37565"/>
    </ligand>
</feature>
<keyword evidence="9" id="KW-1185">Reference proteome</keyword>
<feature type="binding site" evidence="5">
    <location>
        <begin position="263"/>
        <end position="265"/>
    </location>
    <ligand>
        <name>GTP</name>
        <dbReference type="ChEBI" id="CHEBI:37565"/>
    </ligand>
</feature>
<comment type="domain">
    <text evidence="5">The N-terminal domain determines nucleotide recognition and specific binding, while the C-terminal domain determines the specific binding to the target protein.</text>
</comment>